<dbReference type="SUPFAM" id="SSF56024">
    <property type="entry name" value="Phospholipase D/nuclease"/>
    <property type="match status" value="2"/>
</dbReference>
<evidence type="ECO:0000313" key="5">
    <source>
        <dbReference type="EMBL" id="KAK9117770.1"/>
    </source>
</evidence>
<gene>
    <name evidence="5" type="ORF">Sjap_016717</name>
</gene>
<proteinExistence type="predicted"/>
<dbReference type="PROSITE" id="PS50006">
    <property type="entry name" value="FHA_DOMAIN"/>
    <property type="match status" value="1"/>
</dbReference>
<keyword evidence="6" id="KW-1185">Reference proteome</keyword>
<dbReference type="InterPro" id="IPR008984">
    <property type="entry name" value="SMAD_FHA_dom_sf"/>
</dbReference>
<dbReference type="SMART" id="SM00240">
    <property type="entry name" value="FHA"/>
    <property type="match status" value="1"/>
</dbReference>
<protein>
    <recommendedName>
        <fullName evidence="4">FHA domain-containing protein</fullName>
    </recommendedName>
</protein>
<feature type="binding site" evidence="2">
    <location>
        <position position="513"/>
    </location>
    <ligand>
        <name>substrate</name>
    </ligand>
</feature>
<feature type="active site" description="Nucleophile" evidence="1">
    <location>
        <position position="511"/>
    </location>
</feature>
<feature type="domain" description="FHA" evidence="4">
    <location>
        <begin position="54"/>
        <end position="138"/>
    </location>
</feature>
<dbReference type="Pfam" id="PF06087">
    <property type="entry name" value="Tyr-DNA_phospho"/>
    <property type="match status" value="2"/>
</dbReference>
<dbReference type="CDD" id="cd09122">
    <property type="entry name" value="PLDc_Tdp1_1"/>
    <property type="match status" value="1"/>
</dbReference>
<evidence type="ECO:0000259" key="4">
    <source>
        <dbReference type="PROSITE" id="PS50006"/>
    </source>
</evidence>
<dbReference type="SUPFAM" id="SSF49879">
    <property type="entry name" value="SMAD/FHA domain"/>
    <property type="match status" value="1"/>
</dbReference>
<dbReference type="GO" id="GO:0006281">
    <property type="term" value="P:DNA repair"/>
    <property type="evidence" value="ECO:0007669"/>
    <property type="project" value="InterPro"/>
</dbReference>
<dbReference type="Proteomes" id="UP001417504">
    <property type="component" value="Unassembled WGS sequence"/>
</dbReference>
<dbReference type="CDD" id="cd00060">
    <property type="entry name" value="FHA"/>
    <property type="match status" value="1"/>
</dbReference>
<dbReference type="PANTHER" id="PTHR12415:SF3">
    <property type="entry name" value="OS04G0403400 PROTEIN"/>
    <property type="match status" value="1"/>
</dbReference>
<dbReference type="EMBL" id="JBBNAE010000006">
    <property type="protein sequence ID" value="KAK9117770.1"/>
    <property type="molecule type" value="Genomic_DNA"/>
</dbReference>
<name>A0AAP0IM39_9MAGN</name>
<accession>A0AAP0IM39</accession>
<evidence type="ECO:0000313" key="6">
    <source>
        <dbReference type="Proteomes" id="UP001417504"/>
    </source>
</evidence>
<dbReference type="PANTHER" id="PTHR12415">
    <property type="entry name" value="TYROSYL-DNA PHOSPHODIESTERASE 1"/>
    <property type="match status" value="1"/>
</dbReference>
<evidence type="ECO:0000256" key="3">
    <source>
        <dbReference type="PIRSR" id="PIRSR610347-3"/>
    </source>
</evidence>
<dbReference type="AlphaFoldDB" id="A0AAP0IM39"/>
<dbReference type="Gene3D" id="3.30.870.10">
    <property type="entry name" value="Endonuclease Chain A"/>
    <property type="match status" value="2"/>
</dbReference>
<dbReference type="GO" id="GO:0008081">
    <property type="term" value="F:phosphoric diester hydrolase activity"/>
    <property type="evidence" value="ECO:0007669"/>
    <property type="project" value="InterPro"/>
</dbReference>
<feature type="active site" description="Proton donor/acceptor" evidence="1">
    <location>
        <position position="779"/>
    </location>
</feature>
<feature type="binding site" evidence="2">
    <location>
        <position position="781"/>
    </location>
    <ligand>
        <name>substrate</name>
    </ligand>
</feature>
<feature type="site" description="Interaction with DNA" evidence="3">
    <location>
        <position position="808"/>
    </location>
</feature>
<dbReference type="Pfam" id="PF00498">
    <property type="entry name" value="FHA"/>
    <property type="match status" value="1"/>
</dbReference>
<sequence>MMEIKHSCCYKKRRVDAGGGGGFFYLKSVAAPLLISSPTNSSCKSICLSSGRLYTLGRKRRCCDLLFQDPRVSKRHCQVFLDEFHRKVFILDGSFLPFTSDLNHLRGTTSLNNSINKNGVDVRVRPSANGVFVNGSRLREGTLMELSIGDEVSFVCANKLQTQIGFLLERVVFVGEVLGINNVDILPYFSQQVKPNITISQGREHPGEEGFLSSSVNRIDKCYGSLFSECETLIVKATFLLQQCRKILRSADPILYLREQDNSLMKNNFFISENRCLLDQVQALFNKFPVNDANSCGREPLHICCSDSYQSLMDGNSGRMSKTNSCIHIPEKIAVPELQHEPALGHVSNNHFQLENNAANHMEGDIKNDLQLNSVKNLDQGNGVGRKEDMRHLCSSSGNKFYLNQINHCSGDQQMVVSLQELLYPVESILRMFIATFTSDVPWFLLSCEIPYNLPVTIACHNTERCWSSSLDKRTSTPYADYPNLVVVYPPFPDDIAFGKDHKKQGIACHHPKLLVLERKDNIRVIITSANLVSKQWNDVTNTIWWQDFPLRTHPNFSTLFISSNGKNSFKSDFAAQLAGFMASLLVDVPSQGHWITLLTKYDFGGATGHLVASIPGMHMRHSPCPPKPMRYIPSVGMKFLGIVEASLVGLKHHFHTPADPNGAQLKTLAAFVGKHAENAVGMSEVLLKRNYTLHVDPNAVNVLIGDPDKFSEGGSSSIGTSVNPQFLAAFSAAAGKRSTNFSDSAESDPEKTWLGLRWMDIFHDAVPHPDSRVGYPMHSKVARRRFQSKTGESSSFGWVYCGSHNFSPAAWGYPITAVSKTDGNAEFSLLGPRLRVCNYELGIIFIVPPPDKLVDAKRRSNLDDIVLPYVVPSPKYRSIDRPATAQAMRGAFAELSKSDRELNQGKESAGEVMDAEIAEEEEVVDVAEYVPEEKEEDKAYAEVIWSQINSCSGH</sequence>
<dbReference type="GO" id="GO:0005634">
    <property type="term" value="C:nucleus"/>
    <property type="evidence" value="ECO:0007669"/>
    <property type="project" value="InterPro"/>
</dbReference>
<reference evidence="5 6" key="1">
    <citation type="submission" date="2024-01" db="EMBL/GenBank/DDBJ databases">
        <title>Genome assemblies of Stephania.</title>
        <authorList>
            <person name="Yang L."/>
        </authorList>
    </citation>
    <scope>NUCLEOTIDE SEQUENCE [LARGE SCALE GENOMIC DNA]</scope>
    <source>
        <strain evidence="5">QJT</strain>
        <tissue evidence="5">Leaf</tissue>
    </source>
</reference>
<dbReference type="Gene3D" id="2.60.200.20">
    <property type="match status" value="1"/>
</dbReference>
<evidence type="ECO:0000256" key="2">
    <source>
        <dbReference type="PIRSR" id="PIRSR610347-2"/>
    </source>
</evidence>
<comment type="caution">
    <text evidence="5">The sequence shown here is derived from an EMBL/GenBank/DDBJ whole genome shotgun (WGS) entry which is preliminary data.</text>
</comment>
<organism evidence="5 6">
    <name type="scientific">Stephania japonica</name>
    <dbReference type="NCBI Taxonomy" id="461633"/>
    <lineage>
        <taxon>Eukaryota</taxon>
        <taxon>Viridiplantae</taxon>
        <taxon>Streptophyta</taxon>
        <taxon>Embryophyta</taxon>
        <taxon>Tracheophyta</taxon>
        <taxon>Spermatophyta</taxon>
        <taxon>Magnoliopsida</taxon>
        <taxon>Ranunculales</taxon>
        <taxon>Menispermaceae</taxon>
        <taxon>Menispermoideae</taxon>
        <taxon>Cissampelideae</taxon>
        <taxon>Stephania</taxon>
    </lineage>
</organism>
<evidence type="ECO:0000256" key="1">
    <source>
        <dbReference type="PIRSR" id="PIRSR610347-1"/>
    </source>
</evidence>
<dbReference type="InterPro" id="IPR010347">
    <property type="entry name" value="Tdp1"/>
</dbReference>
<dbReference type="InterPro" id="IPR000253">
    <property type="entry name" value="FHA_dom"/>
</dbReference>